<dbReference type="EMBL" id="JAGTJS010000007">
    <property type="protein sequence ID" value="KAH7263940.1"/>
    <property type="molecule type" value="Genomic_DNA"/>
</dbReference>
<feature type="region of interest" description="Disordered" evidence="1">
    <location>
        <begin position="139"/>
        <end position="200"/>
    </location>
</feature>
<feature type="transmembrane region" description="Helical" evidence="2">
    <location>
        <begin position="106"/>
        <end position="127"/>
    </location>
</feature>
<feature type="transmembrane region" description="Helical" evidence="2">
    <location>
        <begin position="28"/>
        <end position="51"/>
    </location>
</feature>
<reference evidence="3" key="1">
    <citation type="journal article" date="2021" name="Nat. Commun.">
        <title>Genetic determinants of endophytism in the Arabidopsis root mycobiome.</title>
        <authorList>
            <person name="Mesny F."/>
            <person name="Miyauchi S."/>
            <person name="Thiergart T."/>
            <person name="Pickel B."/>
            <person name="Atanasova L."/>
            <person name="Karlsson M."/>
            <person name="Huettel B."/>
            <person name="Barry K.W."/>
            <person name="Haridas S."/>
            <person name="Chen C."/>
            <person name="Bauer D."/>
            <person name="Andreopoulos W."/>
            <person name="Pangilinan J."/>
            <person name="LaButti K."/>
            <person name="Riley R."/>
            <person name="Lipzen A."/>
            <person name="Clum A."/>
            <person name="Drula E."/>
            <person name="Henrissat B."/>
            <person name="Kohler A."/>
            <person name="Grigoriev I.V."/>
            <person name="Martin F.M."/>
            <person name="Hacquard S."/>
        </authorList>
    </citation>
    <scope>NUCLEOTIDE SEQUENCE</scope>
    <source>
        <strain evidence="3">FSSC 5 MPI-SDFR-AT-0091</strain>
    </source>
</reference>
<dbReference type="OrthoDB" id="4502894at2759"/>
<comment type="caution">
    <text evidence="3">The sequence shown here is derived from an EMBL/GenBank/DDBJ whole genome shotgun (WGS) entry which is preliminary data.</text>
</comment>
<name>A0A9P9KMM9_FUSSL</name>
<keyword evidence="4" id="KW-1185">Reference proteome</keyword>
<evidence type="ECO:0000313" key="4">
    <source>
        <dbReference type="Proteomes" id="UP000736672"/>
    </source>
</evidence>
<gene>
    <name evidence="3" type="ORF">B0J15DRAFT_258325</name>
</gene>
<dbReference type="AlphaFoldDB" id="A0A9P9KMM9"/>
<keyword evidence="2" id="KW-1133">Transmembrane helix</keyword>
<dbReference type="Proteomes" id="UP000736672">
    <property type="component" value="Unassembled WGS sequence"/>
</dbReference>
<evidence type="ECO:0000313" key="3">
    <source>
        <dbReference type="EMBL" id="KAH7263940.1"/>
    </source>
</evidence>
<proteinExistence type="predicted"/>
<organism evidence="3 4">
    <name type="scientific">Fusarium solani</name>
    <name type="common">Filamentous fungus</name>
    <dbReference type="NCBI Taxonomy" id="169388"/>
    <lineage>
        <taxon>Eukaryota</taxon>
        <taxon>Fungi</taxon>
        <taxon>Dikarya</taxon>
        <taxon>Ascomycota</taxon>
        <taxon>Pezizomycotina</taxon>
        <taxon>Sordariomycetes</taxon>
        <taxon>Hypocreomycetidae</taxon>
        <taxon>Hypocreales</taxon>
        <taxon>Nectriaceae</taxon>
        <taxon>Fusarium</taxon>
        <taxon>Fusarium solani species complex</taxon>
    </lineage>
</organism>
<feature type="transmembrane region" description="Helical" evidence="2">
    <location>
        <begin position="63"/>
        <end position="86"/>
    </location>
</feature>
<keyword evidence="2" id="KW-0812">Transmembrane</keyword>
<protein>
    <submittedName>
        <fullName evidence="3">Uncharacterized protein</fullName>
    </submittedName>
</protein>
<keyword evidence="2" id="KW-0472">Membrane</keyword>
<evidence type="ECO:0000256" key="1">
    <source>
        <dbReference type="SAM" id="MobiDB-lite"/>
    </source>
</evidence>
<accession>A0A9P9KMM9</accession>
<sequence length="200" mass="21920">MSTLTMSDAPPPTATVIATTSDPHSPLLVAWDVVSAIFRFVYSFNWSLYISSLFRVLSFPFRLILIPLGFVKNVILVLLAPLFYIISYSLAGVRAVVDFLVSLEPLYTFFGAAAGVGIFAGIALAICSSLITTHLGMQDDDTASERPASKQSLTIDTGSRRDSSGNELEWQWLDSPSHRRRPAGGLLSQTIHEEDDDSEY</sequence>
<evidence type="ECO:0000256" key="2">
    <source>
        <dbReference type="SAM" id="Phobius"/>
    </source>
</evidence>